<name>A0A2M9A9G5_9BACT</name>
<dbReference type="RefSeq" id="WP_100426232.1">
    <property type="nucleotide sequence ID" value="NZ_PGEX01000001.1"/>
</dbReference>
<comment type="caution">
    <text evidence="2">The sequence shown here is derived from an EMBL/GenBank/DDBJ whole genome shotgun (WGS) entry which is preliminary data.</text>
</comment>
<dbReference type="Gene3D" id="1.10.260.40">
    <property type="entry name" value="lambda repressor-like DNA-binding domains"/>
    <property type="match status" value="1"/>
</dbReference>
<keyword evidence="3" id="KW-1185">Reference proteome</keyword>
<protein>
    <submittedName>
        <fullName evidence="2">DNA-binding XRE family transcriptional regulator</fullName>
    </submittedName>
</protein>
<dbReference type="SMART" id="SM00530">
    <property type="entry name" value="HTH_XRE"/>
    <property type="match status" value="1"/>
</dbReference>
<dbReference type="AlphaFoldDB" id="A0A2M9A9G5"/>
<feature type="domain" description="HTH cro/C1-type" evidence="1">
    <location>
        <begin position="3"/>
        <end position="56"/>
    </location>
</feature>
<dbReference type="EMBL" id="PGEX01000001">
    <property type="protein sequence ID" value="PJJ42376.1"/>
    <property type="molecule type" value="Genomic_DNA"/>
</dbReference>
<evidence type="ECO:0000313" key="3">
    <source>
        <dbReference type="Proteomes" id="UP000231134"/>
    </source>
</evidence>
<proteinExistence type="predicted"/>
<dbReference type="InterPro" id="IPR001387">
    <property type="entry name" value="Cro/C1-type_HTH"/>
</dbReference>
<dbReference type="GO" id="GO:0003677">
    <property type="term" value="F:DNA binding"/>
    <property type="evidence" value="ECO:0007669"/>
    <property type="project" value="UniProtKB-KW"/>
</dbReference>
<evidence type="ECO:0000313" key="2">
    <source>
        <dbReference type="EMBL" id="PJJ42376.1"/>
    </source>
</evidence>
<dbReference type="PROSITE" id="PS50943">
    <property type="entry name" value="HTH_CROC1"/>
    <property type="match status" value="1"/>
</dbReference>
<organism evidence="2 3">
    <name type="scientific">Hallerella succinigenes</name>
    <dbReference type="NCBI Taxonomy" id="1896222"/>
    <lineage>
        <taxon>Bacteria</taxon>
        <taxon>Pseudomonadati</taxon>
        <taxon>Fibrobacterota</taxon>
        <taxon>Fibrobacteria</taxon>
        <taxon>Fibrobacterales</taxon>
        <taxon>Fibrobacteraceae</taxon>
        <taxon>Hallerella</taxon>
    </lineage>
</organism>
<gene>
    <name evidence="2" type="ORF">BGX16_2402</name>
</gene>
<dbReference type="SUPFAM" id="SSF47413">
    <property type="entry name" value="lambda repressor-like DNA-binding domains"/>
    <property type="match status" value="1"/>
</dbReference>
<dbReference type="Proteomes" id="UP000231134">
    <property type="component" value="Unassembled WGS sequence"/>
</dbReference>
<reference evidence="2 3" key="1">
    <citation type="submission" date="2017-11" db="EMBL/GenBank/DDBJ databases">
        <title>Animal gut microbial communities from fecal samples from Wisconsin, USA.</title>
        <authorList>
            <person name="Neumann A."/>
        </authorList>
    </citation>
    <scope>NUCLEOTIDE SEQUENCE [LARGE SCALE GENOMIC DNA]</scope>
    <source>
        <strain evidence="2 3">UWS3</strain>
    </source>
</reference>
<keyword evidence="2" id="KW-0238">DNA-binding</keyword>
<dbReference type="Pfam" id="PF01381">
    <property type="entry name" value="HTH_3"/>
    <property type="match status" value="1"/>
</dbReference>
<accession>A0A2M9A9G5</accession>
<dbReference type="InterPro" id="IPR010982">
    <property type="entry name" value="Lambda_DNA-bd_dom_sf"/>
</dbReference>
<evidence type="ECO:0000259" key="1">
    <source>
        <dbReference type="PROSITE" id="PS50943"/>
    </source>
</evidence>
<dbReference type="CDD" id="cd00093">
    <property type="entry name" value="HTH_XRE"/>
    <property type="match status" value="1"/>
</dbReference>
<dbReference type="OrthoDB" id="9809752at2"/>
<sequence length="102" mass="11437">MEIQNFMKERGYTQTDLAKMLNTSVQNVNKWVNGGGVPSYEFCQRLLQIGMSVEDLFGVQVESSSPSKIEPITTAEFIDILKETLDNSLDGIKARIKPNKNP</sequence>